<dbReference type="Gene3D" id="3.90.550.20">
    <property type="match status" value="1"/>
</dbReference>
<dbReference type="PANTHER" id="PTHR32385:SF23">
    <property type="entry name" value="NUCLEOTIDE-DIPHOSPHO-SUGAR TRANSFERASE"/>
    <property type="match status" value="1"/>
</dbReference>
<dbReference type="Proteomes" id="UP000077115">
    <property type="component" value="Unassembled WGS sequence"/>
</dbReference>
<dbReference type="EMBL" id="DS022314">
    <property type="protein sequence ID" value="OAJ45033.1"/>
    <property type="molecule type" value="Genomic_DNA"/>
</dbReference>
<protein>
    <submittedName>
        <fullName evidence="3">Uncharacterized protein</fullName>
    </submittedName>
</protein>
<evidence type="ECO:0000313" key="4">
    <source>
        <dbReference type="Proteomes" id="UP000077115"/>
    </source>
</evidence>
<evidence type="ECO:0000256" key="1">
    <source>
        <dbReference type="ARBA" id="ARBA00009003"/>
    </source>
</evidence>
<sequence>MSLTRWSSTHLIVLLFFAMAAIITMTMSSNLIRSTMAWATTSCEPPIQYIPKSMMSEADIIPSIIHHSWKTTELPKKFSIWRDSWRDQHPFWEHKLWTDEDNLKLCTEDFSWFLPTYNSMLQNISRADVVRYMYMYKYGGFYADLDVECIKNHRPLARWGGAIVPLMSDDYYFNNNIPNAWMASVPKHPFWMFLLKRIASSPLPSRVEAVAGPMALREGLVAYSALYGVGSSFPIHHIEPGVIFPYDWHKPGNNWSTCSAQSSQANFTMCKQDLDPEHRAYTITYWSHTWGDGTQKVDTNIAMGENLLYRRMNEISVGSVYREMRG</sequence>
<dbReference type="FunFam" id="3.90.550.20:FF:000012">
    <property type="entry name" value="Uncharacterized protein"/>
    <property type="match status" value="1"/>
</dbReference>
<dbReference type="PANTHER" id="PTHR32385">
    <property type="entry name" value="MANNOSYL PHOSPHORYLINOSITOL CERAMIDE SYNTHASE"/>
    <property type="match status" value="1"/>
</dbReference>
<dbReference type="InterPro" id="IPR029044">
    <property type="entry name" value="Nucleotide-diphossugar_trans"/>
</dbReference>
<dbReference type="AlphaFoldDB" id="A0A177WY40"/>
<dbReference type="InterPro" id="IPR051706">
    <property type="entry name" value="Glycosyltransferase_domain"/>
</dbReference>
<evidence type="ECO:0000313" key="3">
    <source>
        <dbReference type="EMBL" id="OAJ45033.1"/>
    </source>
</evidence>
<reference evidence="3 4" key="2">
    <citation type="submission" date="2016-05" db="EMBL/GenBank/DDBJ databases">
        <title>Lineage-specific infection strategies underlie the spectrum of fungal disease in amphibians.</title>
        <authorList>
            <person name="Cuomo C.A."/>
            <person name="Farrer R.A."/>
            <person name="James T."/>
            <person name="Longcore J."/>
            <person name="Birren B."/>
        </authorList>
    </citation>
    <scope>NUCLEOTIDE SEQUENCE [LARGE SCALE GENOMIC DNA]</scope>
    <source>
        <strain evidence="3 4">JEL423</strain>
    </source>
</reference>
<dbReference type="InterPro" id="IPR007577">
    <property type="entry name" value="GlycoTrfase_DXD_sugar-bd_CS"/>
</dbReference>
<gene>
    <name evidence="3" type="ORF">BDEG_28201</name>
</gene>
<dbReference type="GO" id="GO:0000030">
    <property type="term" value="F:mannosyltransferase activity"/>
    <property type="evidence" value="ECO:0007669"/>
    <property type="project" value="TreeGrafter"/>
</dbReference>
<reference evidence="3 4" key="1">
    <citation type="submission" date="2006-10" db="EMBL/GenBank/DDBJ databases">
        <title>The Genome Sequence of Batrachochytrium dendrobatidis JEL423.</title>
        <authorList>
            <consortium name="The Broad Institute Genome Sequencing Platform"/>
            <person name="Birren B."/>
            <person name="Lander E."/>
            <person name="Galagan J."/>
            <person name="Cuomo C."/>
            <person name="Devon K."/>
            <person name="Jaffe D."/>
            <person name="Butler J."/>
            <person name="Alvarez P."/>
            <person name="Gnerre S."/>
            <person name="Grabherr M."/>
            <person name="Kleber M."/>
            <person name="Mauceli E."/>
            <person name="Brockman W."/>
            <person name="Young S."/>
            <person name="LaButti K."/>
            <person name="Sykes S."/>
            <person name="DeCaprio D."/>
            <person name="Crawford M."/>
            <person name="Koehrsen M."/>
            <person name="Engels R."/>
            <person name="Montgomery P."/>
            <person name="Pearson M."/>
            <person name="Howarth C."/>
            <person name="Larson L."/>
            <person name="White J."/>
            <person name="O'Leary S."/>
            <person name="Kodira C."/>
            <person name="Zeng Q."/>
            <person name="Yandava C."/>
            <person name="Alvarado L."/>
            <person name="Longcore J."/>
            <person name="James T."/>
        </authorList>
    </citation>
    <scope>NUCLEOTIDE SEQUENCE [LARGE SCALE GENOMIC DNA]</scope>
    <source>
        <strain evidence="3 4">JEL423</strain>
    </source>
</reference>
<organism evidence="3 4">
    <name type="scientific">Batrachochytrium dendrobatidis (strain JEL423)</name>
    <dbReference type="NCBI Taxonomy" id="403673"/>
    <lineage>
        <taxon>Eukaryota</taxon>
        <taxon>Fungi</taxon>
        <taxon>Fungi incertae sedis</taxon>
        <taxon>Chytridiomycota</taxon>
        <taxon>Chytridiomycota incertae sedis</taxon>
        <taxon>Chytridiomycetes</taxon>
        <taxon>Rhizophydiales</taxon>
        <taxon>Rhizophydiales incertae sedis</taxon>
        <taxon>Batrachochytrium</taxon>
    </lineage>
</organism>
<accession>A0A177WY40</accession>
<dbReference type="OrthoDB" id="3647at2759"/>
<comment type="similarity">
    <text evidence="1">Belongs to the glycosyltransferase 32 family.</text>
</comment>
<proteinExistence type="inferred from homology"/>
<dbReference type="GO" id="GO:0016020">
    <property type="term" value="C:membrane"/>
    <property type="evidence" value="ECO:0007669"/>
    <property type="project" value="GOC"/>
</dbReference>
<dbReference type="Pfam" id="PF04488">
    <property type="entry name" value="Gly_transf_sug"/>
    <property type="match status" value="1"/>
</dbReference>
<dbReference type="GO" id="GO:0051999">
    <property type="term" value="P:mannosyl-inositol phosphorylceramide biosynthetic process"/>
    <property type="evidence" value="ECO:0007669"/>
    <property type="project" value="TreeGrafter"/>
</dbReference>
<name>A0A177WY40_BATDL</name>
<dbReference type="SUPFAM" id="SSF53448">
    <property type="entry name" value="Nucleotide-diphospho-sugar transferases"/>
    <property type="match status" value="1"/>
</dbReference>
<keyword evidence="2" id="KW-0808">Transferase</keyword>
<dbReference type="VEuPathDB" id="FungiDB:BDEG_28201"/>
<dbReference type="eggNOG" id="ENOG502S4FC">
    <property type="taxonomic scope" value="Eukaryota"/>
</dbReference>
<evidence type="ECO:0000256" key="2">
    <source>
        <dbReference type="ARBA" id="ARBA00022679"/>
    </source>
</evidence>